<evidence type="ECO:0000313" key="3">
    <source>
        <dbReference type="EMBL" id="PPC78662.1"/>
    </source>
</evidence>
<dbReference type="PANTHER" id="PTHR40252">
    <property type="entry name" value="BLR0328 PROTEIN"/>
    <property type="match status" value="1"/>
</dbReference>
<gene>
    <name evidence="3" type="ORF">C4K68_03920</name>
</gene>
<dbReference type="InterPro" id="IPR013702">
    <property type="entry name" value="FIST_domain_N"/>
</dbReference>
<dbReference type="EMBL" id="PRLP01000012">
    <property type="protein sequence ID" value="PPC78662.1"/>
    <property type="molecule type" value="Genomic_DNA"/>
</dbReference>
<name>A0A2S5KVI7_9PROT</name>
<dbReference type="Pfam" id="PF08495">
    <property type="entry name" value="FIST"/>
    <property type="match status" value="1"/>
</dbReference>
<sequence length="380" mass="41871">MSAFVYCPSLVPHIFRTCLQGWQQSHPDQTVLVLLPDHERGYVAEIQAMCRELGIDCVGAVFPMLATDATFIDSGCWLITLPAGTRWQLTTFDSQQPMQMAAQLVNALQPVIDVSSTAPPTLMLLFDGLIPCIASLLDQLFQHFADSVRYLGANAGSETFLPLPCLFDVHQFVSNAVLCLCLPQPLNYALRHDYQVPEQVMTATSTRGNKVEQINWQDAFSAYQDIVRQQHGMQINRDNFYSLGVHFPFGISRLNGDVLVRIPVELTDENALLCVGEVPENSLLMLLQAPPIPGDSATQLMSDLDTQPSEGEDLPLLLFYCAGRRLHFQEHAATELARLSDRAGSRAVAGALSLGEIGSPTHGGYPIFQNACLLGITWRI</sequence>
<dbReference type="PANTHER" id="PTHR40252:SF2">
    <property type="entry name" value="BLR0328 PROTEIN"/>
    <property type="match status" value="1"/>
</dbReference>
<reference evidence="3 4" key="1">
    <citation type="submission" date="2018-02" db="EMBL/GenBank/DDBJ databases">
        <title>novel marine gammaproteobacteria from coastal saline agro ecosystem.</title>
        <authorList>
            <person name="Krishnan R."/>
            <person name="Ramesh Kumar N."/>
        </authorList>
    </citation>
    <scope>NUCLEOTIDE SEQUENCE [LARGE SCALE GENOMIC DNA]</scope>
    <source>
        <strain evidence="3 4">228</strain>
    </source>
</reference>
<feature type="domain" description="FIST C-domain" evidence="2">
    <location>
        <begin position="219"/>
        <end position="360"/>
    </location>
</feature>
<proteinExistence type="predicted"/>
<dbReference type="Proteomes" id="UP000238196">
    <property type="component" value="Unassembled WGS sequence"/>
</dbReference>
<evidence type="ECO:0000313" key="4">
    <source>
        <dbReference type="Proteomes" id="UP000238196"/>
    </source>
</evidence>
<feature type="domain" description="FIST" evidence="1">
    <location>
        <begin position="26"/>
        <end position="218"/>
    </location>
</feature>
<comment type="caution">
    <text evidence="3">The sequence shown here is derived from an EMBL/GenBank/DDBJ whole genome shotgun (WGS) entry which is preliminary data.</text>
</comment>
<evidence type="ECO:0000259" key="1">
    <source>
        <dbReference type="SMART" id="SM00897"/>
    </source>
</evidence>
<accession>A0A2S5KVI7</accession>
<dbReference type="InterPro" id="IPR019494">
    <property type="entry name" value="FIST_C"/>
</dbReference>
<dbReference type="OrthoDB" id="378730at2"/>
<protein>
    <recommendedName>
        <fullName evidence="5">Histidine kinase</fullName>
    </recommendedName>
</protein>
<evidence type="ECO:0000259" key="2">
    <source>
        <dbReference type="SMART" id="SM01204"/>
    </source>
</evidence>
<dbReference type="Pfam" id="PF10442">
    <property type="entry name" value="FIST_C"/>
    <property type="match status" value="1"/>
</dbReference>
<evidence type="ECO:0008006" key="5">
    <source>
        <dbReference type="Google" id="ProtNLM"/>
    </source>
</evidence>
<dbReference type="AlphaFoldDB" id="A0A2S5KVI7"/>
<organism evidence="3 4">
    <name type="scientific">Proteobacteria bacterium 228</name>
    <dbReference type="NCBI Taxonomy" id="2083153"/>
    <lineage>
        <taxon>Bacteria</taxon>
        <taxon>Pseudomonadati</taxon>
        <taxon>Pseudomonadota</taxon>
    </lineage>
</organism>
<dbReference type="SMART" id="SM00897">
    <property type="entry name" value="FIST"/>
    <property type="match status" value="1"/>
</dbReference>
<dbReference type="SMART" id="SM01204">
    <property type="entry name" value="FIST_C"/>
    <property type="match status" value="1"/>
</dbReference>